<dbReference type="EMBL" id="JBHSBB010000010">
    <property type="protein sequence ID" value="MFC4032819.1"/>
    <property type="molecule type" value="Genomic_DNA"/>
</dbReference>
<protein>
    <submittedName>
        <fullName evidence="1">Uncharacterized protein</fullName>
    </submittedName>
</protein>
<accession>A0ABV8HR97</accession>
<comment type="caution">
    <text evidence="1">The sequence shown here is derived from an EMBL/GenBank/DDBJ whole genome shotgun (WGS) entry which is preliminary data.</text>
</comment>
<gene>
    <name evidence="1" type="ORF">ACFO3J_15165</name>
</gene>
<dbReference type="Proteomes" id="UP001595765">
    <property type="component" value="Unassembled WGS sequence"/>
</dbReference>
<organism evidence="1 2">
    <name type="scientific">Streptomyces polygonati</name>
    <dbReference type="NCBI Taxonomy" id="1617087"/>
    <lineage>
        <taxon>Bacteria</taxon>
        <taxon>Bacillati</taxon>
        <taxon>Actinomycetota</taxon>
        <taxon>Actinomycetes</taxon>
        <taxon>Kitasatosporales</taxon>
        <taxon>Streptomycetaceae</taxon>
        <taxon>Streptomyces</taxon>
    </lineage>
</organism>
<dbReference type="RefSeq" id="WP_386429914.1">
    <property type="nucleotide sequence ID" value="NZ_JBHSBB010000010.1"/>
</dbReference>
<evidence type="ECO:0000313" key="1">
    <source>
        <dbReference type="EMBL" id="MFC4032819.1"/>
    </source>
</evidence>
<proteinExistence type="predicted"/>
<name>A0ABV8HR97_9ACTN</name>
<evidence type="ECO:0000313" key="2">
    <source>
        <dbReference type="Proteomes" id="UP001595765"/>
    </source>
</evidence>
<sequence length="203" mass="21923">MIELPAVREMIDLVAQGQVTAPELHQALDEFARRFHAPDRPATTFDEETIGEDCPHGCPMCAGARAEFDAIAAESLTHKVRLSDLDAHPYAAGKHTLHRSSCPKVSRFVGRVEPVGSPRFLAGLPAFAHQGVCSTAWAAGMQVLTTEEAAEWIRRKSTQSEAAGYKLCYHCDPPLPVTGYAPITGDDTFGSGFWATGEAVTWG</sequence>
<keyword evidence="2" id="KW-1185">Reference proteome</keyword>
<reference evidence="2" key="1">
    <citation type="journal article" date="2019" name="Int. J. Syst. Evol. Microbiol.">
        <title>The Global Catalogue of Microorganisms (GCM) 10K type strain sequencing project: providing services to taxonomists for standard genome sequencing and annotation.</title>
        <authorList>
            <consortium name="The Broad Institute Genomics Platform"/>
            <consortium name="The Broad Institute Genome Sequencing Center for Infectious Disease"/>
            <person name="Wu L."/>
            <person name="Ma J."/>
        </authorList>
    </citation>
    <scope>NUCLEOTIDE SEQUENCE [LARGE SCALE GENOMIC DNA]</scope>
    <source>
        <strain evidence="2">CGMCC 4.7237</strain>
    </source>
</reference>